<dbReference type="NCBIfam" id="TIGR00231">
    <property type="entry name" value="small_GTP"/>
    <property type="match status" value="1"/>
</dbReference>
<dbReference type="PANTHER" id="PTHR43185:SF1">
    <property type="entry name" value="FE(2+) TRANSPORTER FEOB"/>
    <property type="match status" value="1"/>
</dbReference>
<evidence type="ECO:0000259" key="4">
    <source>
        <dbReference type="PROSITE" id="PS51711"/>
    </source>
</evidence>
<dbReference type="Pfam" id="PF07664">
    <property type="entry name" value="FeoB_C"/>
    <property type="match status" value="1"/>
</dbReference>
<keyword evidence="3" id="KW-1133">Transmembrane helix</keyword>
<evidence type="ECO:0000256" key="3">
    <source>
        <dbReference type="SAM" id="Phobius"/>
    </source>
</evidence>
<feature type="transmembrane region" description="Helical" evidence="3">
    <location>
        <begin position="294"/>
        <end position="318"/>
    </location>
</feature>
<dbReference type="PROSITE" id="PS51711">
    <property type="entry name" value="G_FEOB"/>
    <property type="match status" value="1"/>
</dbReference>
<evidence type="ECO:0000313" key="6">
    <source>
        <dbReference type="Proteomes" id="UP000003781"/>
    </source>
</evidence>
<feature type="transmembrane region" description="Helical" evidence="3">
    <location>
        <begin position="406"/>
        <end position="425"/>
    </location>
</feature>
<dbReference type="InterPro" id="IPR011642">
    <property type="entry name" value="Gate_dom"/>
</dbReference>
<feature type="transmembrane region" description="Helical" evidence="3">
    <location>
        <begin position="230"/>
        <end position="253"/>
    </location>
</feature>
<dbReference type="InterPro" id="IPR006073">
    <property type="entry name" value="GTP-bd"/>
</dbReference>
<organism evidence="5 6">
    <name type="scientific">Crocosphaera chwakensis CCY0110</name>
    <dbReference type="NCBI Taxonomy" id="391612"/>
    <lineage>
        <taxon>Bacteria</taxon>
        <taxon>Bacillati</taxon>
        <taxon>Cyanobacteriota</taxon>
        <taxon>Cyanophyceae</taxon>
        <taxon>Oscillatoriophycideae</taxon>
        <taxon>Chroococcales</taxon>
        <taxon>Aphanothecaceae</taxon>
        <taxon>Crocosphaera</taxon>
        <taxon>Crocosphaera chwakensis</taxon>
    </lineage>
</organism>
<evidence type="ECO:0000256" key="2">
    <source>
        <dbReference type="ARBA" id="ARBA00023134"/>
    </source>
</evidence>
<comment type="caution">
    <text evidence="5">The sequence shown here is derived from an EMBL/GenBank/DDBJ whole genome shotgun (WGS) entry which is preliminary data.</text>
</comment>
<dbReference type="CDD" id="cd01879">
    <property type="entry name" value="FeoB"/>
    <property type="match status" value="1"/>
</dbReference>
<dbReference type="Pfam" id="PF02421">
    <property type="entry name" value="FeoB_N"/>
    <property type="match status" value="1"/>
</dbReference>
<evidence type="ECO:0000256" key="1">
    <source>
        <dbReference type="ARBA" id="ARBA00022741"/>
    </source>
</evidence>
<dbReference type="PRINTS" id="PR00326">
    <property type="entry name" value="GTP1OBG"/>
</dbReference>
<feature type="transmembrane region" description="Helical" evidence="3">
    <location>
        <begin position="265"/>
        <end position="282"/>
    </location>
</feature>
<dbReference type="GO" id="GO:0005886">
    <property type="term" value="C:plasma membrane"/>
    <property type="evidence" value="ECO:0007669"/>
    <property type="project" value="TreeGrafter"/>
</dbReference>
<sequence length="668" mass="73305">MTHCHSPGRATLSPELTTKRVSVMGMPNVGKSTLFNQITGASAFVGNWPGVTVDLLEAEVELNGKTVEFVDLPGIYDLEGYSEDERVVQGFFERFPINLVLVVLNAGQIDRQIRLALQVKALGIPGMLILNMADEAEHFNIKINAEKLEEKLGMPVVLVSAKYNRGIIQAKHRISHVLSQSQEVTSPDDLTIKIEAHEPIAPSAIAEVLEETVEMPSQLYRTFTQRLDSLLLHPIIGLPLFFLTIYLMFQFVWEVGLPSQDFADAFTSWLQAIAIEPLTAGLPDFLRGFIVDGLYGGLATVISFVPLVVVFFFMMAIIEDSGYFSRAAYMMDSIMYRLGLDGRSFVLLIMGFGCNIPAVMGARVMRSRSLRFLTILIMPFALCSARLTVFVFIIDALFDRTWGPLVLLSLYMISFLVALATGFLMKGQFASQEPFVIELPPYRFPTLKQIWLRGWGELRVFLRRATGFITAGVVGVWLMSNLPQGTANPIGNAGLTLAVGVPLIFGMVTGGDAVKAFLQQAGVWIVVGVLAVLLLTNLPGTGDQSYAVRLGEFFAPVLSPIGIPEELTIALVFGFIAKEIVVGSLATIYSLSEPSAIQATIAQTISPIQAYSFMLFCLLYSPCVATLATIRSEAKNVSFTFFSVVYGLVLAWIVSFMFYQGANLLSNV</sequence>
<feature type="transmembrane region" description="Helical" evidence="3">
    <location>
        <begin position="372"/>
        <end position="394"/>
    </location>
</feature>
<dbReference type="PANTHER" id="PTHR43185">
    <property type="entry name" value="FERROUS IRON TRANSPORT PROTEIN B"/>
    <property type="match status" value="1"/>
</dbReference>
<feature type="domain" description="FeoB-type G" evidence="4">
    <location>
        <begin position="18"/>
        <end position="180"/>
    </location>
</feature>
<dbReference type="InterPro" id="IPR027417">
    <property type="entry name" value="P-loop_NTPase"/>
</dbReference>
<dbReference type="AlphaFoldDB" id="A3IUJ5"/>
<feature type="transmembrane region" description="Helical" evidence="3">
    <location>
        <begin position="611"/>
        <end position="630"/>
    </location>
</feature>
<feature type="transmembrane region" description="Helical" evidence="3">
    <location>
        <begin position="461"/>
        <end position="478"/>
    </location>
</feature>
<proteinExistence type="predicted"/>
<protein>
    <submittedName>
        <fullName evidence="5">Ferrous iron transport protein B</fullName>
    </submittedName>
</protein>
<keyword evidence="3" id="KW-0472">Membrane</keyword>
<dbReference type="InterPro" id="IPR050860">
    <property type="entry name" value="FeoB_GTPase"/>
</dbReference>
<dbReference type="SUPFAM" id="SSF52540">
    <property type="entry name" value="P-loop containing nucleoside triphosphate hydrolases"/>
    <property type="match status" value="1"/>
</dbReference>
<gene>
    <name evidence="5" type="ORF">CY0110_06339</name>
</gene>
<dbReference type="Proteomes" id="UP000003781">
    <property type="component" value="Unassembled WGS sequence"/>
</dbReference>
<accession>A3IUJ5</accession>
<evidence type="ECO:0000313" key="5">
    <source>
        <dbReference type="EMBL" id="EAZ89882.1"/>
    </source>
</evidence>
<name>A3IUJ5_9CHRO</name>
<dbReference type="RefSeq" id="WP_008277051.1">
    <property type="nucleotide sequence ID" value="NZ_AAXW01000035.1"/>
</dbReference>
<feature type="transmembrane region" description="Helical" evidence="3">
    <location>
        <begin position="637"/>
        <end position="659"/>
    </location>
</feature>
<feature type="transmembrane region" description="Helical" evidence="3">
    <location>
        <begin position="521"/>
        <end position="540"/>
    </location>
</feature>
<dbReference type="InterPro" id="IPR030389">
    <property type="entry name" value="G_FEOB_dom"/>
</dbReference>
<keyword evidence="6" id="KW-1185">Reference proteome</keyword>
<dbReference type="OrthoDB" id="9809127at2"/>
<reference evidence="5 6" key="1">
    <citation type="submission" date="2007-03" db="EMBL/GenBank/DDBJ databases">
        <authorList>
            <person name="Stal L."/>
            <person name="Ferriera S."/>
            <person name="Johnson J."/>
            <person name="Kravitz S."/>
            <person name="Beeson K."/>
            <person name="Sutton G."/>
            <person name="Rogers Y.-H."/>
            <person name="Friedman R."/>
            <person name="Frazier M."/>
            <person name="Venter J.C."/>
        </authorList>
    </citation>
    <scope>NUCLEOTIDE SEQUENCE [LARGE SCALE GENOMIC DNA]</scope>
    <source>
        <strain evidence="5 6">CCY0110</strain>
    </source>
</reference>
<feature type="transmembrane region" description="Helical" evidence="3">
    <location>
        <begin position="570"/>
        <end position="591"/>
    </location>
</feature>
<dbReference type="GO" id="GO:0015093">
    <property type="term" value="F:ferrous iron transmembrane transporter activity"/>
    <property type="evidence" value="ECO:0007669"/>
    <property type="project" value="InterPro"/>
</dbReference>
<dbReference type="Gene3D" id="3.40.50.300">
    <property type="entry name" value="P-loop containing nucleotide triphosphate hydrolases"/>
    <property type="match status" value="1"/>
</dbReference>
<keyword evidence="1" id="KW-0547">Nucleotide-binding</keyword>
<feature type="transmembrane region" description="Helical" evidence="3">
    <location>
        <begin position="338"/>
        <end position="360"/>
    </location>
</feature>
<keyword evidence="3" id="KW-0812">Transmembrane</keyword>
<dbReference type="EMBL" id="AAXW01000035">
    <property type="protein sequence ID" value="EAZ89882.1"/>
    <property type="molecule type" value="Genomic_DNA"/>
</dbReference>
<dbReference type="Pfam" id="PF07670">
    <property type="entry name" value="Gate"/>
    <property type="match status" value="2"/>
</dbReference>
<dbReference type="InterPro" id="IPR005225">
    <property type="entry name" value="Small_GTP-bd"/>
</dbReference>
<keyword evidence="2" id="KW-0342">GTP-binding</keyword>
<dbReference type="GO" id="GO:0005525">
    <property type="term" value="F:GTP binding"/>
    <property type="evidence" value="ECO:0007669"/>
    <property type="project" value="UniProtKB-KW"/>
</dbReference>
<dbReference type="InterPro" id="IPR011640">
    <property type="entry name" value="Fe2_transport_prot_B_C"/>
</dbReference>
<dbReference type="eggNOG" id="COG0370">
    <property type="taxonomic scope" value="Bacteria"/>
</dbReference>
<feature type="transmembrane region" description="Helical" evidence="3">
    <location>
        <begin position="490"/>
        <end position="509"/>
    </location>
</feature>